<dbReference type="CDD" id="cd05157">
    <property type="entry name" value="ETNK_euk"/>
    <property type="match status" value="1"/>
</dbReference>
<evidence type="ECO:0000256" key="2">
    <source>
        <dbReference type="ARBA" id="ARBA00038211"/>
    </source>
</evidence>
<keyword evidence="4" id="KW-0418">Kinase</keyword>
<comment type="pathway">
    <text evidence="1">Phospholipid metabolism; phosphatidylethanolamine biosynthesis; phosphatidylethanolamine from ethanolamine: step 1/3.</text>
</comment>
<dbReference type="GO" id="GO:0004305">
    <property type="term" value="F:ethanolamine kinase activity"/>
    <property type="evidence" value="ECO:0007669"/>
    <property type="project" value="UniProtKB-EC"/>
</dbReference>
<accession>A0AAD5SAK3</accession>
<dbReference type="Gene3D" id="3.90.1200.10">
    <property type="match status" value="1"/>
</dbReference>
<gene>
    <name evidence="4" type="primary">ETNK2</name>
    <name evidence="4" type="ORF">HK097_002805</name>
</gene>
<dbReference type="SUPFAM" id="SSF56112">
    <property type="entry name" value="Protein kinase-like (PK-like)"/>
    <property type="match status" value="1"/>
</dbReference>
<dbReference type="GO" id="GO:0005737">
    <property type="term" value="C:cytoplasm"/>
    <property type="evidence" value="ECO:0007669"/>
    <property type="project" value="TreeGrafter"/>
</dbReference>
<comment type="caution">
    <text evidence="4">The sequence shown here is derived from an EMBL/GenBank/DDBJ whole genome shotgun (WGS) entry which is preliminary data.</text>
</comment>
<organism evidence="4 5">
    <name type="scientific">Rhizophlyctis rosea</name>
    <dbReference type="NCBI Taxonomy" id="64517"/>
    <lineage>
        <taxon>Eukaryota</taxon>
        <taxon>Fungi</taxon>
        <taxon>Fungi incertae sedis</taxon>
        <taxon>Chytridiomycota</taxon>
        <taxon>Chytridiomycota incertae sedis</taxon>
        <taxon>Chytridiomycetes</taxon>
        <taxon>Rhizophlyctidales</taxon>
        <taxon>Rhizophlyctidaceae</taxon>
        <taxon>Rhizophlyctis</taxon>
    </lineage>
</organism>
<dbReference type="EC" id="2.7.1.82" evidence="3"/>
<dbReference type="AlphaFoldDB" id="A0AAD5SAK3"/>
<keyword evidence="4" id="KW-0808">Transferase</keyword>
<dbReference type="Gene3D" id="3.30.200.20">
    <property type="entry name" value="Phosphorylase Kinase, domain 1"/>
    <property type="match status" value="1"/>
</dbReference>
<protein>
    <recommendedName>
        <fullName evidence="3">ethanolamine kinase</fullName>
        <ecNumber evidence="3">2.7.1.82</ecNumber>
    </recommendedName>
</protein>
<dbReference type="PANTHER" id="PTHR22603:SF66">
    <property type="entry name" value="ETHANOLAMINE KINASE"/>
    <property type="match status" value="1"/>
</dbReference>
<evidence type="ECO:0000313" key="5">
    <source>
        <dbReference type="Proteomes" id="UP001212841"/>
    </source>
</evidence>
<dbReference type="PANTHER" id="PTHR22603">
    <property type="entry name" value="CHOLINE/ETHANOALAMINE KINASE"/>
    <property type="match status" value="1"/>
</dbReference>
<evidence type="ECO:0000313" key="4">
    <source>
        <dbReference type="EMBL" id="KAJ3039519.1"/>
    </source>
</evidence>
<dbReference type="EMBL" id="JADGJD010001629">
    <property type="protein sequence ID" value="KAJ3039519.1"/>
    <property type="molecule type" value="Genomic_DNA"/>
</dbReference>
<sequence>MPSRDATPTVEASLKGVRYVDVEVDHDNLMSSVLSLITHFFPSWSVPHDVKLIQCTAGITNKLVRCVHIPTGESALVRAYGKGSDLLIDRQQELLSILTFSNIGLCPPLHGRFRNGIVYGFIEGTPFSVDDMRDPQKSLLVASRLATWHKVNMPIDRTPRLFRTIWKWADAIPATYSNPDKQKQFQETIDLEKIKLELRDLEKRVEALKSPVVFCHNDLLSGNIVLSSDGDSVNFIDYEYGAFSYRGFDIGNHFCEYAGFECNYGHYPSRQQQLSFLRTYLQTFHSAPPTDEEVDGLYREVDVFAQCSHMFWGVWALVQAEVSDLDFDYLEYAGGRFGEYWRREGVVG</sequence>
<evidence type="ECO:0000256" key="1">
    <source>
        <dbReference type="ARBA" id="ARBA00037883"/>
    </source>
</evidence>
<dbReference type="Pfam" id="PF01633">
    <property type="entry name" value="Choline_kinase"/>
    <property type="match status" value="1"/>
</dbReference>
<dbReference type="GO" id="GO:0006646">
    <property type="term" value="P:phosphatidylethanolamine biosynthetic process"/>
    <property type="evidence" value="ECO:0007669"/>
    <property type="project" value="TreeGrafter"/>
</dbReference>
<name>A0AAD5SAK3_9FUNG</name>
<dbReference type="InterPro" id="IPR011009">
    <property type="entry name" value="Kinase-like_dom_sf"/>
</dbReference>
<keyword evidence="5" id="KW-1185">Reference proteome</keyword>
<reference evidence="4" key="1">
    <citation type="submission" date="2020-05" db="EMBL/GenBank/DDBJ databases">
        <title>Phylogenomic resolution of chytrid fungi.</title>
        <authorList>
            <person name="Stajich J.E."/>
            <person name="Amses K."/>
            <person name="Simmons R."/>
            <person name="Seto K."/>
            <person name="Myers J."/>
            <person name="Bonds A."/>
            <person name="Quandt C.A."/>
            <person name="Barry K."/>
            <person name="Liu P."/>
            <person name="Grigoriev I."/>
            <person name="Longcore J.E."/>
            <person name="James T.Y."/>
        </authorList>
    </citation>
    <scope>NUCLEOTIDE SEQUENCE</scope>
    <source>
        <strain evidence="4">JEL0318</strain>
    </source>
</reference>
<dbReference type="Proteomes" id="UP001212841">
    <property type="component" value="Unassembled WGS sequence"/>
</dbReference>
<comment type="similarity">
    <text evidence="2">Belongs to the choline/ethanolamine kinase family.</text>
</comment>
<evidence type="ECO:0000256" key="3">
    <source>
        <dbReference type="ARBA" id="ARBA00038874"/>
    </source>
</evidence>
<proteinExistence type="inferred from homology"/>